<keyword evidence="4" id="KW-1185">Reference proteome</keyword>
<keyword evidence="2" id="KW-0472">Membrane</keyword>
<sequence>MKKTRNSTTSTSGGGGVTTAMRVIVPLQGVVQGRGGLFLGSVVPCALFYFLQLYLKGRGGRKSDDPPAPPESSPSETHLPEVSTLHRVHSRLLLSPRGTSGPALGSSRANAISKHADGPYYVGLTI</sequence>
<evidence type="ECO:0000313" key="4">
    <source>
        <dbReference type="Proteomes" id="UP001604336"/>
    </source>
</evidence>
<protein>
    <submittedName>
        <fullName evidence="3">Aminotransferase ACS10</fullName>
    </submittedName>
</protein>
<name>A0ABD1NQC6_9LAMI</name>
<accession>A0ABD1NQC6</accession>
<organism evidence="3 4">
    <name type="scientific">Abeliophyllum distichum</name>
    <dbReference type="NCBI Taxonomy" id="126358"/>
    <lineage>
        <taxon>Eukaryota</taxon>
        <taxon>Viridiplantae</taxon>
        <taxon>Streptophyta</taxon>
        <taxon>Embryophyta</taxon>
        <taxon>Tracheophyta</taxon>
        <taxon>Spermatophyta</taxon>
        <taxon>Magnoliopsida</taxon>
        <taxon>eudicotyledons</taxon>
        <taxon>Gunneridae</taxon>
        <taxon>Pentapetalae</taxon>
        <taxon>asterids</taxon>
        <taxon>lamiids</taxon>
        <taxon>Lamiales</taxon>
        <taxon>Oleaceae</taxon>
        <taxon>Forsythieae</taxon>
        <taxon>Abeliophyllum</taxon>
    </lineage>
</organism>
<dbReference type="EMBL" id="JBFOLK010000552">
    <property type="protein sequence ID" value="KAL2453827.1"/>
    <property type="molecule type" value="Genomic_DNA"/>
</dbReference>
<evidence type="ECO:0000256" key="1">
    <source>
        <dbReference type="SAM" id="MobiDB-lite"/>
    </source>
</evidence>
<dbReference type="GO" id="GO:0008483">
    <property type="term" value="F:transaminase activity"/>
    <property type="evidence" value="ECO:0007669"/>
    <property type="project" value="UniProtKB-KW"/>
</dbReference>
<gene>
    <name evidence="3" type="ORF">Adt_48670</name>
</gene>
<keyword evidence="3" id="KW-0032">Aminotransferase</keyword>
<dbReference type="Proteomes" id="UP001604336">
    <property type="component" value="Unassembled WGS sequence"/>
</dbReference>
<feature type="transmembrane region" description="Helical" evidence="2">
    <location>
        <begin position="36"/>
        <end position="55"/>
    </location>
</feature>
<reference evidence="4" key="1">
    <citation type="submission" date="2024-07" db="EMBL/GenBank/DDBJ databases">
        <title>Two chromosome-level genome assemblies of Korean endemic species Abeliophyllum distichum and Forsythia ovata (Oleaceae).</title>
        <authorList>
            <person name="Jang H."/>
        </authorList>
    </citation>
    <scope>NUCLEOTIDE SEQUENCE [LARGE SCALE GENOMIC DNA]</scope>
</reference>
<evidence type="ECO:0000313" key="3">
    <source>
        <dbReference type="EMBL" id="KAL2453827.1"/>
    </source>
</evidence>
<keyword evidence="3" id="KW-0808">Transferase</keyword>
<comment type="caution">
    <text evidence="3">The sequence shown here is derived from an EMBL/GenBank/DDBJ whole genome shotgun (WGS) entry which is preliminary data.</text>
</comment>
<keyword evidence="2" id="KW-0812">Transmembrane</keyword>
<keyword evidence="2" id="KW-1133">Transmembrane helix</keyword>
<dbReference type="AlphaFoldDB" id="A0ABD1NQC6"/>
<evidence type="ECO:0000256" key="2">
    <source>
        <dbReference type="SAM" id="Phobius"/>
    </source>
</evidence>
<proteinExistence type="predicted"/>
<feature type="region of interest" description="Disordered" evidence="1">
    <location>
        <begin position="59"/>
        <end position="81"/>
    </location>
</feature>